<keyword evidence="4" id="KW-1185">Reference proteome</keyword>
<dbReference type="Proteomes" id="UP000215902">
    <property type="component" value="Unassembled WGS sequence"/>
</dbReference>
<organism evidence="3 4">
    <name type="scientific">Macrostomum lignano</name>
    <dbReference type="NCBI Taxonomy" id="282301"/>
    <lineage>
        <taxon>Eukaryota</taxon>
        <taxon>Metazoa</taxon>
        <taxon>Spiralia</taxon>
        <taxon>Lophotrochozoa</taxon>
        <taxon>Platyhelminthes</taxon>
        <taxon>Rhabditophora</taxon>
        <taxon>Macrostomorpha</taxon>
        <taxon>Macrostomida</taxon>
        <taxon>Macrostomidae</taxon>
        <taxon>Macrostomum</taxon>
    </lineage>
</organism>
<feature type="coiled-coil region" evidence="1">
    <location>
        <begin position="87"/>
        <end position="114"/>
    </location>
</feature>
<dbReference type="EMBL" id="NIVC01002720">
    <property type="protein sequence ID" value="PAA55685.1"/>
    <property type="molecule type" value="Genomic_DNA"/>
</dbReference>
<comment type="caution">
    <text evidence="3">The sequence shown here is derived from an EMBL/GenBank/DDBJ whole genome shotgun (WGS) entry which is preliminary data.</text>
</comment>
<keyword evidence="1" id="KW-0175">Coiled coil</keyword>
<evidence type="ECO:0000256" key="1">
    <source>
        <dbReference type="SAM" id="Coils"/>
    </source>
</evidence>
<evidence type="ECO:0000313" key="3">
    <source>
        <dbReference type="EMBL" id="PAA55685.1"/>
    </source>
</evidence>
<feature type="coiled-coil region" evidence="1">
    <location>
        <begin position="214"/>
        <end position="241"/>
    </location>
</feature>
<accession>A0A267E288</accession>
<feature type="compositionally biased region" description="Low complexity" evidence="2">
    <location>
        <begin position="9"/>
        <end position="28"/>
    </location>
</feature>
<dbReference type="AlphaFoldDB" id="A0A267E288"/>
<evidence type="ECO:0000256" key="2">
    <source>
        <dbReference type="SAM" id="MobiDB-lite"/>
    </source>
</evidence>
<name>A0A267E288_9PLAT</name>
<evidence type="ECO:0000313" key="4">
    <source>
        <dbReference type="Proteomes" id="UP000215902"/>
    </source>
</evidence>
<proteinExistence type="predicted"/>
<sequence length="255" mass="26746">NWLSSTLMADDSSSPSAATAAAAQAADDVLGSVSVAGSNPSADYSSSGGRGSGSNPWQSEAQPSAVRCRAILAAYESAFGETPPPSAAGREVEADNAEAEAEQLLAACRLADEVLQESWTVHRRSVRSPYLPVLSRDRLRRLTSRLHELTSLARLLTAAQPAVAAALSPGRQEDSSGGWLELGVESEQRLADLLTSAGGLVADFPSRLASARAAANLGAELDRLTVEVARIEAELRSAAENQQVLVTLLFSRKLH</sequence>
<feature type="compositionally biased region" description="Polar residues" evidence="2">
    <location>
        <begin position="35"/>
        <end position="44"/>
    </location>
</feature>
<reference evidence="3 4" key="1">
    <citation type="submission" date="2017-06" db="EMBL/GenBank/DDBJ databases">
        <title>A platform for efficient transgenesis in Macrostomum lignano, a flatworm model organism for stem cell research.</title>
        <authorList>
            <person name="Berezikov E."/>
        </authorList>
    </citation>
    <scope>NUCLEOTIDE SEQUENCE [LARGE SCALE GENOMIC DNA]</scope>
    <source>
        <strain evidence="3">DV1</strain>
        <tissue evidence="3">Whole organism</tissue>
    </source>
</reference>
<feature type="non-terminal residue" evidence="3">
    <location>
        <position position="1"/>
    </location>
</feature>
<protein>
    <submittedName>
        <fullName evidence="3">Uncharacterized protein</fullName>
    </submittedName>
</protein>
<feature type="region of interest" description="Disordered" evidence="2">
    <location>
        <begin position="1"/>
        <end position="60"/>
    </location>
</feature>
<gene>
    <name evidence="3" type="ORF">BOX15_Mlig018913g1</name>
</gene>